<name>A0A1I2SQZ4_9CORY</name>
<keyword evidence="10" id="KW-1185">Reference proteome</keyword>
<dbReference type="InterPro" id="IPR011577">
    <property type="entry name" value="Cyt_b561_bac/Ni-Hgenase"/>
</dbReference>
<accession>A0A1I2SQZ4</accession>
<keyword evidence="5 6" id="KW-0472">Membrane</keyword>
<feature type="transmembrane region" description="Helical" evidence="6">
    <location>
        <begin position="241"/>
        <end position="260"/>
    </location>
</feature>
<protein>
    <submittedName>
        <fullName evidence="9">Cytochrome b561</fullName>
    </submittedName>
</protein>
<feature type="transmembrane region" description="Helical" evidence="6">
    <location>
        <begin position="202"/>
        <end position="221"/>
    </location>
</feature>
<dbReference type="Pfam" id="PF00174">
    <property type="entry name" value="Oxidored_molyb"/>
    <property type="match status" value="1"/>
</dbReference>
<evidence type="ECO:0000256" key="6">
    <source>
        <dbReference type="SAM" id="Phobius"/>
    </source>
</evidence>
<keyword evidence="3 6" id="KW-0812">Transmembrane</keyword>
<evidence type="ECO:0000256" key="1">
    <source>
        <dbReference type="ARBA" id="ARBA00004651"/>
    </source>
</evidence>
<dbReference type="Gene3D" id="3.90.420.10">
    <property type="entry name" value="Oxidoreductase, molybdopterin-binding domain"/>
    <property type="match status" value="1"/>
</dbReference>
<evidence type="ECO:0000256" key="5">
    <source>
        <dbReference type="ARBA" id="ARBA00023136"/>
    </source>
</evidence>
<reference evidence="9 10" key="1">
    <citation type="submission" date="2016-10" db="EMBL/GenBank/DDBJ databases">
        <authorList>
            <person name="de Groot N.N."/>
        </authorList>
    </citation>
    <scope>NUCLEOTIDE SEQUENCE [LARGE SCALE GENOMIC DNA]</scope>
    <source>
        <strain>J11</strain>
        <strain evidence="10">PG 39</strain>
    </source>
</reference>
<dbReference type="InterPro" id="IPR036374">
    <property type="entry name" value="OxRdtase_Mopterin-bd_sf"/>
</dbReference>
<dbReference type="RefSeq" id="WP_092285306.1">
    <property type="nucleotide sequence ID" value="NZ_FOPJ01000005.1"/>
</dbReference>
<keyword evidence="4 6" id="KW-1133">Transmembrane helix</keyword>
<dbReference type="GO" id="GO:0022904">
    <property type="term" value="P:respiratory electron transport chain"/>
    <property type="evidence" value="ECO:0007669"/>
    <property type="project" value="InterPro"/>
</dbReference>
<dbReference type="InterPro" id="IPR016174">
    <property type="entry name" value="Di-haem_cyt_TM"/>
</dbReference>
<dbReference type="Proteomes" id="UP000199065">
    <property type="component" value="Unassembled WGS sequence"/>
</dbReference>
<evidence type="ECO:0000256" key="2">
    <source>
        <dbReference type="ARBA" id="ARBA00022475"/>
    </source>
</evidence>
<evidence type="ECO:0000259" key="8">
    <source>
        <dbReference type="Pfam" id="PF01292"/>
    </source>
</evidence>
<comment type="subcellular location">
    <subcellularLocation>
        <location evidence="1">Cell membrane</location>
        <topology evidence="1">Multi-pass membrane protein</topology>
    </subcellularLocation>
</comment>
<feature type="domain" description="Oxidoreductase molybdopterin-binding" evidence="7">
    <location>
        <begin position="325"/>
        <end position="470"/>
    </location>
</feature>
<dbReference type="Pfam" id="PF01292">
    <property type="entry name" value="Ni_hydr_CYTB"/>
    <property type="match status" value="1"/>
</dbReference>
<dbReference type="EMBL" id="FOPJ01000005">
    <property type="protein sequence ID" value="SFG52301.1"/>
    <property type="molecule type" value="Genomic_DNA"/>
</dbReference>
<evidence type="ECO:0000313" key="9">
    <source>
        <dbReference type="EMBL" id="SFG52301.1"/>
    </source>
</evidence>
<dbReference type="PANTHER" id="PTHR43032">
    <property type="entry name" value="PROTEIN-METHIONINE-SULFOXIDE REDUCTASE"/>
    <property type="match status" value="1"/>
</dbReference>
<proteinExistence type="predicted"/>
<organism evidence="9 10">
    <name type="scientific">Corynebacterium spheniscorum</name>
    <dbReference type="NCBI Taxonomy" id="185761"/>
    <lineage>
        <taxon>Bacteria</taxon>
        <taxon>Bacillati</taxon>
        <taxon>Actinomycetota</taxon>
        <taxon>Actinomycetes</taxon>
        <taxon>Mycobacteriales</taxon>
        <taxon>Corynebacteriaceae</taxon>
        <taxon>Corynebacterium</taxon>
    </lineage>
</organism>
<dbReference type="InterPro" id="IPR000572">
    <property type="entry name" value="OxRdtase_Mopterin-bd_dom"/>
</dbReference>
<evidence type="ECO:0000313" key="10">
    <source>
        <dbReference type="Proteomes" id="UP000199065"/>
    </source>
</evidence>
<evidence type="ECO:0000259" key="7">
    <source>
        <dbReference type="Pfam" id="PF00174"/>
    </source>
</evidence>
<dbReference type="STRING" id="185761.SAMN05660282_01142"/>
<evidence type="ECO:0000256" key="4">
    <source>
        <dbReference type="ARBA" id="ARBA00022989"/>
    </source>
</evidence>
<sequence>MEFGFPWWIRAEHFLNIIFITFFIRSGIEILGTFPRLHTSEHTPAGKQWAQFTIKEKKKHKYYSVGSEYEDYSPIISLPGRGLLGQGRYWHFITVAGFVTCTVIYFALLIFTGQWRRYVPNSLDVFPQAFNDMMTYMAFQIPEHMPGMPFNAVQQLSYGFVILLLGPFMIFTGFMQSPAVANHWPKLTKALGSRQVIRSLHWWGLIAYLAFIVIHVFMVIAHGYGHEVSKMVFGHTEAPTAAAIIFTMFLTFVVFLHVVATKTSLNNGRLVEKLNNIVVRPLTRRLIKLESRQFITDDRITPNHRASGHAPEADTYKALVAHGYADDFVLEIGGFVEKPMSLTLKDLHELAQGHTQTTLHHCVQGFSSVGKWEGIPVHALLELAKPLPGATDVIYMSHQRMGRDDPLYSESWYYDSNSMLEANQPQSLIAIGLNSDELPIKNGAPVRLRVETSTGFRSVKWLERIEVVNRYDIIGKGRGGWFEDNDYYDRMQMI</sequence>
<dbReference type="SUPFAM" id="SSF56524">
    <property type="entry name" value="Oxidoreductase molybdopterin-binding domain"/>
    <property type="match status" value="1"/>
</dbReference>
<dbReference type="AlphaFoldDB" id="A0A1I2SQZ4"/>
<dbReference type="Gene3D" id="1.20.950.20">
    <property type="entry name" value="Transmembrane di-heme cytochromes, Chain C"/>
    <property type="match status" value="1"/>
</dbReference>
<keyword evidence="2" id="KW-1003">Cell membrane</keyword>
<evidence type="ECO:0000256" key="3">
    <source>
        <dbReference type="ARBA" id="ARBA00022692"/>
    </source>
</evidence>
<dbReference type="GO" id="GO:0005886">
    <property type="term" value="C:plasma membrane"/>
    <property type="evidence" value="ECO:0007669"/>
    <property type="project" value="UniProtKB-SubCell"/>
</dbReference>
<feature type="transmembrane region" description="Helical" evidence="6">
    <location>
        <begin position="89"/>
        <end position="111"/>
    </location>
</feature>
<dbReference type="OrthoDB" id="9795587at2"/>
<dbReference type="SUPFAM" id="SSF81342">
    <property type="entry name" value="Transmembrane di-heme cytochromes"/>
    <property type="match status" value="1"/>
</dbReference>
<feature type="transmembrane region" description="Helical" evidence="6">
    <location>
        <begin position="156"/>
        <end position="181"/>
    </location>
</feature>
<gene>
    <name evidence="9" type="ORF">SAMN05660282_01142</name>
</gene>
<feature type="domain" description="Cytochrome b561 bacterial/Ni-hydrogenase" evidence="8">
    <location>
        <begin position="5"/>
        <end position="234"/>
    </location>
</feature>
<dbReference type="GO" id="GO:0009055">
    <property type="term" value="F:electron transfer activity"/>
    <property type="evidence" value="ECO:0007669"/>
    <property type="project" value="InterPro"/>
</dbReference>